<evidence type="ECO:0000256" key="1">
    <source>
        <dbReference type="ARBA" id="ARBA00001946"/>
    </source>
</evidence>
<evidence type="ECO:0000256" key="10">
    <source>
        <dbReference type="HAMAP-Rule" id="MF_00185"/>
    </source>
</evidence>
<keyword evidence="15" id="KW-1185">Reference proteome</keyword>
<keyword evidence="8 10" id="KW-0460">Magnesium</keyword>
<dbReference type="GO" id="GO:0005524">
    <property type="term" value="F:ATP binding"/>
    <property type="evidence" value="ECO:0007669"/>
    <property type="project" value="UniProtKB-UniRule"/>
</dbReference>
<dbReference type="InterPro" id="IPR018022">
    <property type="entry name" value="IPT"/>
</dbReference>
<dbReference type="GO" id="GO:0052381">
    <property type="term" value="F:tRNA dimethylallyltransferase activity"/>
    <property type="evidence" value="ECO:0007669"/>
    <property type="project" value="UniProtKB-UniRule"/>
</dbReference>
<dbReference type="Gene3D" id="1.10.20.140">
    <property type="match status" value="1"/>
</dbReference>
<evidence type="ECO:0000256" key="12">
    <source>
        <dbReference type="RuleBase" id="RU003784"/>
    </source>
</evidence>
<proteinExistence type="inferred from homology"/>
<evidence type="ECO:0000256" key="5">
    <source>
        <dbReference type="ARBA" id="ARBA00022694"/>
    </source>
</evidence>
<gene>
    <name evidence="10" type="primary">miaA</name>
    <name evidence="14" type="ORF">GA0111570_104279</name>
</gene>
<evidence type="ECO:0000256" key="2">
    <source>
        <dbReference type="ARBA" id="ARBA00003213"/>
    </source>
</evidence>
<dbReference type="EMBL" id="FMYF01000004">
    <property type="protein sequence ID" value="SDB84304.1"/>
    <property type="molecule type" value="Genomic_DNA"/>
</dbReference>
<feature type="binding site" evidence="10">
    <location>
        <begin position="8"/>
        <end position="13"/>
    </location>
    <ligand>
        <name>substrate</name>
    </ligand>
</feature>
<evidence type="ECO:0000256" key="13">
    <source>
        <dbReference type="RuleBase" id="RU003785"/>
    </source>
</evidence>
<name>A0A1G6GQR8_9ACTN</name>
<evidence type="ECO:0000256" key="9">
    <source>
        <dbReference type="ARBA" id="ARBA00049563"/>
    </source>
</evidence>
<reference evidence="14 15" key="1">
    <citation type="submission" date="2016-06" db="EMBL/GenBank/DDBJ databases">
        <authorList>
            <person name="Olsen C.W."/>
            <person name="Carey S."/>
            <person name="Hinshaw L."/>
            <person name="Karasin A.I."/>
        </authorList>
    </citation>
    <scope>NUCLEOTIDE SEQUENCE [LARGE SCALE GENOMIC DNA]</scope>
    <source>
        <strain evidence="14 15">LZ-22</strain>
    </source>
</reference>
<dbReference type="GO" id="GO:0006400">
    <property type="term" value="P:tRNA modification"/>
    <property type="evidence" value="ECO:0007669"/>
    <property type="project" value="TreeGrafter"/>
</dbReference>
<comment type="cofactor">
    <cofactor evidence="1 10">
        <name>Mg(2+)</name>
        <dbReference type="ChEBI" id="CHEBI:18420"/>
    </cofactor>
</comment>
<dbReference type="HAMAP" id="MF_00185">
    <property type="entry name" value="IPP_trans"/>
    <property type="match status" value="1"/>
</dbReference>
<comment type="catalytic activity">
    <reaction evidence="9 10 11">
        <text>adenosine(37) in tRNA + dimethylallyl diphosphate = N(6)-dimethylallyladenosine(37) in tRNA + diphosphate</text>
        <dbReference type="Rhea" id="RHEA:26482"/>
        <dbReference type="Rhea" id="RHEA-COMP:10162"/>
        <dbReference type="Rhea" id="RHEA-COMP:10375"/>
        <dbReference type="ChEBI" id="CHEBI:33019"/>
        <dbReference type="ChEBI" id="CHEBI:57623"/>
        <dbReference type="ChEBI" id="CHEBI:74411"/>
        <dbReference type="ChEBI" id="CHEBI:74415"/>
        <dbReference type="EC" id="2.5.1.75"/>
    </reaction>
</comment>
<dbReference type="AlphaFoldDB" id="A0A1G6GQR8"/>
<dbReference type="NCBIfam" id="TIGR00174">
    <property type="entry name" value="miaA"/>
    <property type="match status" value="1"/>
</dbReference>
<evidence type="ECO:0000256" key="4">
    <source>
        <dbReference type="ARBA" id="ARBA00022679"/>
    </source>
</evidence>
<dbReference type="FunFam" id="1.10.20.140:FF:000001">
    <property type="entry name" value="tRNA dimethylallyltransferase"/>
    <property type="match status" value="1"/>
</dbReference>
<dbReference type="Gene3D" id="3.40.50.300">
    <property type="entry name" value="P-loop containing nucleotide triphosphate hydrolases"/>
    <property type="match status" value="1"/>
</dbReference>
<protein>
    <recommendedName>
        <fullName evidence="10">tRNA dimethylallyltransferase</fullName>
        <ecNumber evidence="10">2.5.1.75</ecNumber>
    </recommendedName>
    <alternativeName>
        <fullName evidence="10">Dimethylallyl diphosphate:tRNA dimethylallyltransferase</fullName>
        <shortName evidence="10">DMAPP:tRNA dimethylallyltransferase</shortName>
        <shortName evidence="10">DMATase</shortName>
    </alternativeName>
    <alternativeName>
        <fullName evidence="10">Isopentenyl-diphosphate:tRNA isopentenyltransferase</fullName>
        <shortName evidence="10">IPP transferase</shortName>
        <shortName evidence="10">IPPT</shortName>
        <shortName evidence="10">IPTase</shortName>
    </alternativeName>
</protein>
<evidence type="ECO:0000313" key="14">
    <source>
        <dbReference type="EMBL" id="SDB84304.1"/>
    </source>
</evidence>
<keyword evidence="4 10" id="KW-0808">Transferase</keyword>
<feature type="binding site" evidence="10">
    <location>
        <begin position="6"/>
        <end position="13"/>
    </location>
    <ligand>
        <name>ATP</name>
        <dbReference type="ChEBI" id="CHEBI:30616"/>
    </ligand>
</feature>
<dbReference type="PANTHER" id="PTHR11088:SF60">
    <property type="entry name" value="TRNA DIMETHYLALLYLTRANSFERASE"/>
    <property type="match status" value="1"/>
</dbReference>
<dbReference type="InterPro" id="IPR027417">
    <property type="entry name" value="P-loop_NTPase"/>
</dbReference>
<evidence type="ECO:0000256" key="7">
    <source>
        <dbReference type="ARBA" id="ARBA00022840"/>
    </source>
</evidence>
<keyword evidence="5 10" id="KW-0819">tRNA processing</keyword>
<dbReference type="PANTHER" id="PTHR11088">
    <property type="entry name" value="TRNA DIMETHYLALLYLTRANSFERASE"/>
    <property type="match status" value="1"/>
</dbReference>
<keyword evidence="6 10" id="KW-0547">Nucleotide-binding</keyword>
<comment type="subunit">
    <text evidence="10">Monomer.</text>
</comment>
<comment type="similarity">
    <text evidence="3 10 13">Belongs to the IPP transferase family.</text>
</comment>
<sequence>MIAVIGPTASGKTALAIALARLMGRTGHPAEIVNADSMLVYRGMDIGTAKPSPDELAAVPHHLVDIWDLTRTATVADFQRLAREAIADCRARGVVPVLVGGSSLYIRAILDDFDFPGTDPAVRARLEAELEQVGSEAMYERLRAADPQGAARVEPNNARRIVRALEMIELTGHYSSTLPAHSYALEDVVEIGMSLERDVLDERIARRVEKMWADGFVAEVRRLEGEGLRQGRTASRAIGYRQVLDLLDGTIDEATAKEGTITRTRRFARKQLGWFRRDDRILWVDATRPPEALAAELLDGPLRRFGLSTVE</sequence>
<evidence type="ECO:0000256" key="3">
    <source>
        <dbReference type="ARBA" id="ARBA00005842"/>
    </source>
</evidence>
<feature type="site" description="Interaction with substrate tRNA" evidence="10">
    <location>
        <position position="123"/>
    </location>
</feature>
<dbReference type="SUPFAM" id="SSF52540">
    <property type="entry name" value="P-loop containing nucleoside triphosphate hydrolases"/>
    <property type="match status" value="2"/>
</dbReference>
<evidence type="ECO:0000256" key="8">
    <source>
        <dbReference type="ARBA" id="ARBA00022842"/>
    </source>
</evidence>
<accession>A0A1G6GQR8</accession>
<evidence type="ECO:0000313" key="15">
    <source>
        <dbReference type="Proteomes" id="UP000199086"/>
    </source>
</evidence>
<comment type="caution">
    <text evidence="10">Lacks conserved residue(s) required for the propagation of feature annotation.</text>
</comment>
<feature type="site" description="Interaction with substrate tRNA" evidence="10">
    <location>
        <position position="102"/>
    </location>
</feature>
<dbReference type="InterPro" id="IPR039657">
    <property type="entry name" value="Dimethylallyltransferase"/>
</dbReference>
<dbReference type="Pfam" id="PF01715">
    <property type="entry name" value="IPPT"/>
    <property type="match status" value="1"/>
</dbReference>
<dbReference type="STRING" id="1577474.GA0111570_104279"/>
<dbReference type="EC" id="2.5.1.75" evidence="10"/>
<feature type="region of interest" description="Interaction with substrate tRNA" evidence="10">
    <location>
        <begin position="36"/>
        <end position="39"/>
    </location>
</feature>
<organism evidence="14 15">
    <name type="scientific">Raineyella antarctica</name>
    <dbReference type="NCBI Taxonomy" id="1577474"/>
    <lineage>
        <taxon>Bacteria</taxon>
        <taxon>Bacillati</taxon>
        <taxon>Actinomycetota</taxon>
        <taxon>Actinomycetes</taxon>
        <taxon>Propionibacteriales</taxon>
        <taxon>Propionibacteriaceae</taxon>
        <taxon>Raineyella</taxon>
    </lineage>
</organism>
<evidence type="ECO:0000256" key="6">
    <source>
        <dbReference type="ARBA" id="ARBA00022741"/>
    </source>
</evidence>
<evidence type="ECO:0000256" key="11">
    <source>
        <dbReference type="RuleBase" id="RU003783"/>
    </source>
</evidence>
<comment type="function">
    <text evidence="2 10 12">Catalyzes the transfer of a dimethylallyl group onto the adenine at position 37 in tRNAs that read codons beginning with uridine, leading to the formation of N6-(dimethylallyl)adenosine (i(6)A).</text>
</comment>
<keyword evidence="7 10" id="KW-0067">ATP-binding</keyword>
<dbReference type="Proteomes" id="UP000199086">
    <property type="component" value="Unassembled WGS sequence"/>
</dbReference>